<dbReference type="PANTHER" id="PTHR40866:SF1">
    <property type="entry name" value="BED-TYPE DOMAIN-CONTAINING PROTEIN"/>
    <property type="match status" value="1"/>
</dbReference>
<dbReference type="PANTHER" id="PTHR40866">
    <property type="entry name" value="BED-TYPE DOMAIN-CONTAINING PROTEIN"/>
    <property type="match status" value="1"/>
</dbReference>
<reference evidence="2" key="1">
    <citation type="submission" date="2022-11" db="EMBL/GenBank/DDBJ databases">
        <authorList>
            <person name="Morgan W.R."/>
            <person name="Tartar A."/>
        </authorList>
    </citation>
    <scope>NUCLEOTIDE SEQUENCE</scope>
    <source>
        <strain evidence="2">ARSEF 373</strain>
    </source>
</reference>
<feature type="region of interest" description="Disordered" evidence="1">
    <location>
        <begin position="217"/>
        <end position="247"/>
    </location>
</feature>
<dbReference type="EMBL" id="DAKRPA010000051">
    <property type="protein sequence ID" value="DBA01274.1"/>
    <property type="molecule type" value="Genomic_DNA"/>
</dbReference>
<protein>
    <submittedName>
        <fullName evidence="2">Uncharacterized protein</fullName>
    </submittedName>
</protein>
<dbReference type="Proteomes" id="UP001146120">
    <property type="component" value="Unassembled WGS sequence"/>
</dbReference>
<name>A0AAV2Z792_9STRA</name>
<accession>A0AAV2Z792</accession>
<comment type="caution">
    <text evidence="2">The sequence shown here is derived from an EMBL/GenBank/DDBJ whole genome shotgun (WGS) entry which is preliminary data.</text>
</comment>
<sequence length="331" mass="36605">MHNNRKQKPGRGYTNLLAHIKSKHTYYAEEVRMSRDGTIVDSAARNAHKWLQWVVSSNLPFSFLDNPMTREHVDLKPVSSKMLRKYLHLVTSKVESKISDSRGDQFGLVLDGATFNSEQFIALFAVNEVDALLVAVSPIVEQERRDHSAKSRANIENLVHEFNAHKKNLRKTGNDTADCDEESVGISPPTHWDLLVQCLGDKSGLGHVDFGRTPVTIDSASGSVAENELAQKPSETTSNSPGLSTSRLTLTKRKRDLAEGISELGTTLAAALVKAAGMRRDESQSSSITMQLQMVELLRETNRKLDEQSKVQAQQLQGNAALLAFLSKQNS</sequence>
<proteinExistence type="predicted"/>
<organism evidence="2 3">
    <name type="scientific">Lagenidium giganteum</name>
    <dbReference type="NCBI Taxonomy" id="4803"/>
    <lineage>
        <taxon>Eukaryota</taxon>
        <taxon>Sar</taxon>
        <taxon>Stramenopiles</taxon>
        <taxon>Oomycota</taxon>
        <taxon>Peronosporomycetes</taxon>
        <taxon>Pythiales</taxon>
        <taxon>Pythiaceae</taxon>
    </lineage>
</organism>
<keyword evidence="3" id="KW-1185">Reference proteome</keyword>
<evidence type="ECO:0000313" key="3">
    <source>
        <dbReference type="Proteomes" id="UP001146120"/>
    </source>
</evidence>
<dbReference type="AlphaFoldDB" id="A0AAV2Z792"/>
<evidence type="ECO:0000313" key="2">
    <source>
        <dbReference type="EMBL" id="DBA01274.1"/>
    </source>
</evidence>
<evidence type="ECO:0000256" key="1">
    <source>
        <dbReference type="SAM" id="MobiDB-lite"/>
    </source>
</evidence>
<reference evidence="2" key="2">
    <citation type="journal article" date="2023" name="Microbiol Resour">
        <title>Decontamination and Annotation of the Draft Genome Sequence of the Oomycete Lagenidium giganteum ARSEF 373.</title>
        <authorList>
            <person name="Morgan W.R."/>
            <person name="Tartar A."/>
        </authorList>
    </citation>
    <scope>NUCLEOTIDE SEQUENCE</scope>
    <source>
        <strain evidence="2">ARSEF 373</strain>
    </source>
</reference>
<gene>
    <name evidence="2" type="ORF">N0F65_010866</name>
</gene>
<feature type="compositionally biased region" description="Polar residues" evidence="1">
    <location>
        <begin position="233"/>
        <end position="247"/>
    </location>
</feature>